<evidence type="ECO:0000313" key="2">
    <source>
        <dbReference type="EMBL" id="PIZ41932.1"/>
    </source>
</evidence>
<gene>
    <name evidence="2" type="ORF">COY37_01475</name>
</gene>
<dbReference type="PANTHER" id="PTHR43591:SF24">
    <property type="entry name" value="2-METHOXY-6-POLYPRENYL-1,4-BENZOQUINOL METHYLASE, MITOCHONDRIAL"/>
    <property type="match status" value="1"/>
</dbReference>
<organism evidence="2 3">
    <name type="scientific">Candidatus Aquicultor secundus</name>
    <dbReference type="NCBI Taxonomy" id="1973895"/>
    <lineage>
        <taxon>Bacteria</taxon>
        <taxon>Bacillati</taxon>
        <taxon>Actinomycetota</taxon>
        <taxon>Candidatus Aquicultoria</taxon>
        <taxon>Candidatus Aquicultorales</taxon>
        <taxon>Candidatus Aquicultoraceae</taxon>
        <taxon>Candidatus Aquicultor</taxon>
    </lineage>
</organism>
<comment type="caution">
    <text evidence="2">The sequence shown here is derived from an EMBL/GenBank/DDBJ whole genome shotgun (WGS) entry which is preliminary data.</text>
</comment>
<dbReference type="InterPro" id="IPR025714">
    <property type="entry name" value="Methyltranfer_dom"/>
</dbReference>
<sequence>MGGHKFHGDMARLDNPRRKEILPVEPVIEVLGGIKDGLAVADLGCGTGYLSVPLAKHLDGHGTVYAVDINPKALEVLKEKAAGIDNILALQSEENKFPIESRTIDVSFMVAVFHELDDPSSFLMEIRRISKPFHQIVVVDWSDVQGEMGPPMSERIPEKDVIKFFKDRGCAFKK</sequence>
<feature type="non-terminal residue" evidence="2">
    <location>
        <position position="174"/>
    </location>
</feature>
<dbReference type="GO" id="GO:0032259">
    <property type="term" value="P:methylation"/>
    <property type="evidence" value="ECO:0007669"/>
    <property type="project" value="UniProtKB-KW"/>
</dbReference>
<dbReference type="Pfam" id="PF13847">
    <property type="entry name" value="Methyltransf_31"/>
    <property type="match status" value="1"/>
</dbReference>
<protein>
    <submittedName>
        <fullName evidence="2">SAM-dependent methyltransferase</fullName>
    </submittedName>
</protein>
<dbReference type="AlphaFoldDB" id="A0A2M7TAF1"/>
<dbReference type="PANTHER" id="PTHR43591">
    <property type="entry name" value="METHYLTRANSFERASE"/>
    <property type="match status" value="1"/>
</dbReference>
<dbReference type="Proteomes" id="UP000230956">
    <property type="component" value="Unassembled WGS sequence"/>
</dbReference>
<reference evidence="3" key="1">
    <citation type="submission" date="2017-09" db="EMBL/GenBank/DDBJ databases">
        <title>Depth-based differentiation of microbial function through sediment-hosted aquifers and enrichment of novel symbionts in the deep terrestrial subsurface.</title>
        <authorList>
            <person name="Probst A.J."/>
            <person name="Ladd B."/>
            <person name="Jarett J.K."/>
            <person name="Geller-Mcgrath D.E."/>
            <person name="Sieber C.M.K."/>
            <person name="Emerson J.B."/>
            <person name="Anantharaman K."/>
            <person name="Thomas B.C."/>
            <person name="Malmstrom R."/>
            <person name="Stieglmeier M."/>
            <person name="Klingl A."/>
            <person name="Woyke T."/>
            <person name="Ryan C.M."/>
            <person name="Banfield J.F."/>
        </authorList>
    </citation>
    <scope>NUCLEOTIDE SEQUENCE [LARGE SCALE GENOMIC DNA]</scope>
</reference>
<dbReference type="EMBL" id="PFNG01000037">
    <property type="protein sequence ID" value="PIZ41932.1"/>
    <property type="molecule type" value="Genomic_DNA"/>
</dbReference>
<dbReference type="Gene3D" id="3.40.50.150">
    <property type="entry name" value="Vaccinia Virus protein VP39"/>
    <property type="match status" value="1"/>
</dbReference>
<dbReference type="InterPro" id="IPR029063">
    <property type="entry name" value="SAM-dependent_MTases_sf"/>
</dbReference>
<dbReference type="SUPFAM" id="SSF53335">
    <property type="entry name" value="S-adenosyl-L-methionine-dependent methyltransferases"/>
    <property type="match status" value="1"/>
</dbReference>
<evidence type="ECO:0000259" key="1">
    <source>
        <dbReference type="Pfam" id="PF13847"/>
    </source>
</evidence>
<name>A0A2M7TAF1_9ACTN</name>
<feature type="domain" description="Methyltransferase" evidence="1">
    <location>
        <begin position="34"/>
        <end position="142"/>
    </location>
</feature>
<evidence type="ECO:0000313" key="3">
    <source>
        <dbReference type="Proteomes" id="UP000230956"/>
    </source>
</evidence>
<keyword evidence="2" id="KW-0489">Methyltransferase</keyword>
<dbReference type="RefSeq" id="WP_286975671.1">
    <property type="nucleotide sequence ID" value="NZ_PFNG01000037.1"/>
</dbReference>
<accession>A0A2M7TAF1</accession>
<dbReference type="CDD" id="cd02440">
    <property type="entry name" value="AdoMet_MTases"/>
    <property type="match status" value="1"/>
</dbReference>
<dbReference type="GO" id="GO:0008168">
    <property type="term" value="F:methyltransferase activity"/>
    <property type="evidence" value="ECO:0007669"/>
    <property type="project" value="UniProtKB-KW"/>
</dbReference>
<keyword evidence="2" id="KW-0808">Transferase</keyword>
<proteinExistence type="predicted"/>